<dbReference type="Proteomes" id="UP001575105">
    <property type="component" value="Unassembled WGS sequence"/>
</dbReference>
<dbReference type="PANTHER" id="PTHR46504">
    <property type="entry name" value="TRNASE Z TRZ1"/>
    <property type="match status" value="1"/>
</dbReference>
<accession>A0ABV4U6N3</accession>
<protein>
    <submittedName>
        <fullName evidence="2">MBL fold metallo-hydrolase</fullName>
    </submittedName>
</protein>
<dbReference type="EMBL" id="JBGUBD010000007">
    <property type="protein sequence ID" value="MFA9479196.1"/>
    <property type="molecule type" value="Genomic_DNA"/>
</dbReference>
<organism evidence="2 3">
    <name type="scientific">Natronomicrosphaera hydrolytica</name>
    <dbReference type="NCBI Taxonomy" id="3242702"/>
    <lineage>
        <taxon>Bacteria</taxon>
        <taxon>Pseudomonadati</taxon>
        <taxon>Planctomycetota</taxon>
        <taxon>Phycisphaerae</taxon>
        <taxon>Phycisphaerales</taxon>
        <taxon>Phycisphaeraceae</taxon>
        <taxon>Natronomicrosphaera</taxon>
    </lineage>
</organism>
<dbReference type="Gene3D" id="3.60.15.10">
    <property type="entry name" value="Ribonuclease Z/Hydroxyacylglutathione hydrolase-like"/>
    <property type="match status" value="1"/>
</dbReference>
<sequence>MLPREPARSPQLGYLYIPPYRVQGISIAGEQSVVQVPELDVAFDIGACPKPILTANYVALTHGHMDHAAALSYYFSQRNFQGIGVGTIVCHPELEQPIHNVMKAWTGLEAQKTPYNVIALPPGEQLEIKNNIYLRAVESVHTVPSLAYVVLEKRSKLRPDLVGQPQEKLVELKNSGEQITQTLEIPLVCYTGDTMWGELFDRPDVLGAKILITECTFLEPGHRGRASVGKHLHLDDIVKLLEKSTAEAVVLTHLSRRTHLGMVRKALEAAVPPEQLDRVFVLMDQRTNRRRFDQQLADAEAEAEAKADS</sequence>
<dbReference type="Pfam" id="PF12706">
    <property type="entry name" value="Lactamase_B_2"/>
    <property type="match status" value="1"/>
</dbReference>
<comment type="caution">
    <text evidence="2">The sequence shown here is derived from an EMBL/GenBank/DDBJ whole genome shotgun (WGS) entry which is preliminary data.</text>
</comment>
<dbReference type="SUPFAM" id="SSF56281">
    <property type="entry name" value="Metallo-hydrolase/oxidoreductase"/>
    <property type="match status" value="1"/>
</dbReference>
<proteinExistence type="predicted"/>
<evidence type="ECO:0000259" key="1">
    <source>
        <dbReference type="Pfam" id="PF12706"/>
    </source>
</evidence>
<feature type="domain" description="Metallo-beta-lactamase" evidence="1">
    <location>
        <begin position="56"/>
        <end position="253"/>
    </location>
</feature>
<keyword evidence="3" id="KW-1185">Reference proteome</keyword>
<evidence type="ECO:0000313" key="3">
    <source>
        <dbReference type="Proteomes" id="UP001575105"/>
    </source>
</evidence>
<reference evidence="2 3" key="1">
    <citation type="submission" date="2024-08" db="EMBL/GenBank/DDBJ databases">
        <title>Whole-genome sequencing of halo(alkali)philic microorganisms from hypersaline lakes.</title>
        <authorList>
            <person name="Sorokin D.Y."/>
            <person name="Merkel A.Y."/>
            <person name="Messina E."/>
            <person name="Yakimov M."/>
        </authorList>
    </citation>
    <scope>NUCLEOTIDE SEQUENCE [LARGE SCALE GENOMIC DNA]</scope>
    <source>
        <strain evidence="2 3">AB-hyl4</strain>
    </source>
</reference>
<dbReference type="PANTHER" id="PTHR46504:SF2">
    <property type="entry name" value="TRNASE Z TRZ1"/>
    <property type="match status" value="1"/>
</dbReference>
<name>A0ABV4U6N3_9BACT</name>
<dbReference type="InterPro" id="IPR001279">
    <property type="entry name" value="Metallo-B-lactamas"/>
</dbReference>
<evidence type="ECO:0000313" key="2">
    <source>
        <dbReference type="EMBL" id="MFA9479196.1"/>
    </source>
</evidence>
<dbReference type="InterPro" id="IPR036866">
    <property type="entry name" value="RibonucZ/Hydroxyglut_hydro"/>
</dbReference>
<dbReference type="RefSeq" id="WP_425346123.1">
    <property type="nucleotide sequence ID" value="NZ_JBGUBD010000007.1"/>
</dbReference>
<gene>
    <name evidence="2" type="ORF">ACERK3_12965</name>
</gene>